<name>A0A813I5B1_POLGL</name>
<dbReference type="PANTHER" id="PTHR34894:SF5">
    <property type="entry name" value="EF-HAND DOMAIN-CONTAINING PROTEIN"/>
    <property type="match status" value="1"/>
</dbReference>
<feature type="region of interest" description="Disordered" evidence="2">
    <location>
        <begin position="361"/>
        <end position="388"/>
    </location>
</feature>
<feature type="coiled-coil region" evidence="1">
    <location>
        <begin position="389"/>
        <end position="426"/>
    </location>
</feature>
<dbReference type="AlphaFoldDB" id="A0A813I5B1"/>
<gene>
    <name evidence="3" type="ORF">PGLA2088_LOCUS4179</name>
</gene>
<dbReference type="Proteomes" id="UP000626109">
    <property type="component" value="Unassembled WGS sequence"/>
</dbReference>
<proteinExistence type="predicted"/>
<keyword evidence="1" id="KW-0175">Coiled coil</keyword>
<evidence type="ECO:0000313" key="3">
    <source>
        <dbReference type="EMBL" id="CAE8645743.1"/>
    </source>
</evidence>
<organism evidence="3 4">
    <name type="scientific">Polarella glacialis</name>
    <name type="common">Dinoflagellate</name>
    <dbReference type="NCBI Taxonomy" id="89957"/>
    <lineage>
        <taxon>Eukaryota</taxon>
        <taxon>Sar</taxon>
        <taxon>Alveolata</taxon>
        <taxon>Dinophyceae</taxon>
        <taxon>Suessiales</taxon>
        <taxon>Suessiaceae</taxon>
        <taxon>Polarella</taxon>
    </lineage>
</organism>
<evidence type="ECO:0000256" key="2">
    <source>
        <dbReference type="SAM" id="MobiDB-lite"/>
    </source>
</evidence>
<feature type="region of interest" description="Disordered" evidence="2">
    <location>
        <begin position="491"/>
        <end position="517"/>
    </location>
</feature>
<comment type="caution">
    <text evidence="3">The sequence shown here is derived from an EMBL/GenBank/DDBJ whole genome shotgun (WGS) entry which is preliminary data.</text>
</comment>
<evidence type="ECO:0000313" key="4">
    <source>
        <dbReference type="Proteomes" id="UP000626109"/>
    </source>
</evidence>
<dbReference type="PANTHER" id="PTHR34894">
    <property type="entry name" value="SAM-DEPENDENT METHYLTRANSFERASE RSMI, CONSERVED SITE"/>
    <property type="match status" value="1"/>
</dbReference>
<feature type="non-terminal residue" evidence="3">
    <location>
        <position position="517"/>
    </location>
</feature>
<accession>A0A813I5B1</accession>
<reference evidence="3" key="1">
    <citation type="submission" date="2021-02" db="EMBL/GenBank/DDBJ databases">
        <authorList>
            <person name="Dougan E. K."/>
            <person name="Rhodes N."/>
            <person name="Thang M."/>
            <person name="Chan C."/>
        </authorList>
    </citation>
    <scope>NUCLEOTIDE SEQUENCE</scope>
</reference>
<evidence type="ECO:0000256" key="1">
    <source>
        <dbReference type="SAM" id="Coils"/>
    </source>
</evidence>
<sequence length="517" mass="57594">LPRLRPHVNRRAQQIIAAHMRSASTTSHGADLSSTTSVPVLAQIEGTAPRTAATHDISHLCDQPKFLAPSVPATLIEEEDHVFETSFMAKDATSVYSDADGLWHTKVFPSDCPSSRTDAVMLDTWITKALDRYQKKALPESSSSRADFGKTVEDLVPILSVSLHEIVRQVMHHCSERGLALQKIWKTYVELFDRVLHQMQDSLRQQKFKTAEVQSFLGQASSEFKELKRSHPVQMHNVISDLEVTFTESQKGFEDDLKQAEEENGLLKQMLRTHHRELEMWYPNFQLYQDSYIKNLIPQRVKGRAPRRAPTTRLEDRLEGGDGGMAPEVAIAEDFKRLLTVLAPDKRKTMGQDLAGLLDEVDKKAGSNNNKDKAGEAREQDRAKEKVSLEAQQENLDLVERLQAEVREQEEHIKLLKTEIAKLEAKKALGGDDDQTERDMDEESVDLNADDLDDVGGGSLLQAAAGLLKKKTADTGQVSKGQSFLAAEFNPSRMKLSIGPKDDDESASSDGGSSLSN</sequence>
<feature type="compositionally biased region" description="Low complexity" evidence="2">
    <location>
        <begin position="508"/>
        <end position="517"/>
    </location>
</feature>
<protein>
    <submittedName>
        <fullName evidence="3">Uncharacterized protein</fullName>
    </submittedName>
</protein>
<feature type="coiled-coil region" evidence="1">
    <location>
        <begin position="250"/>
        <end position="277"/>
    </location>
</feature>
<dbReference type="EMBL" id="CAJNNW010003804">
    <property type="protein sequence ID" value="CAE8645743.1"/>
    <property type="molecule type" value="Genomic_DNA"/>
</dbReference>